<evidence type="ECO:0000313" key="7">
    <source>
        <dbReference type="EMBL" id="RZS74267.1"/>
    </source>
</evidence>
<reference evidence="7 8" key="1">
    <citation type="submission" date="2019-02" db="EMBL/GenBank/DDBJ databases">
        <title>Genomic Encyclopedia of Type Strains, Phase IV (KMG-IV): sequencing the most valuable type-strain genomes for metagenomic binning, comparative biology and taxonomic classification.</title>
        <authorList>
            <person name="Goeker M."/>
        </authorList>
    </citation>
    <scope>NUCLEOTIDE SEQUENCE [LARGE SCALE GENOMIC DNA]</scope>
    <source>
        <strain evidence="7 8">DSM 18116</strain>
    </source>
</reference>
<name>A0A4Q7MYH1_9BACT</name>
<dbReference type="Pfam" id="PF08281">
    <property type="entry name" value="Sigma70_r4_2"/>
    <property type="match status" value="1"/>
</dbReference>
<keyword evidence="3" id="KW-0731">Sigma factor</keyword>
<dbReference type="InterPro" id="IPR036388">
    <property type="entry name" value="WH-like_DNA-bd_sf"/>
</dbReference>
<organism evidence="7 8">
    <name type="scientific">Pseudobacter ginsenosidimutans</name>
    <dbReference type="NCBI Taxonomy" id="661488"/>
    <lineage>
        <taxon>Bacteria</taxon>
        <taxon>Pseudomonadati</taxon>
        <taxon>Bacteroidota</taxon>
        <taxon>Chitinophagia</taxon>
        <taxon>Chitinophagales</taxon>
        <taxon>Chitinophagaceae</taxon>
        <taxon>Pseudobacter</taxon>
    </lineage>
</organism>
<comment type="caution">
    <text evidence="7">The sequence shown here is derived from an EMBL/GenBank/DDBJ whole genome shotgun (WGS) entry which is preliminary data.</text>
</comment>
<dbReference type="GO" id="GO:0006352">
    <property type="term" value="P:DNA-templated transcription initiation"/>
    <property type="evidence" value="ECO:0007669"/>
    <property type="project" value="InterPro"/>
</dbReference>
<dbReference type="GO" id="GO:0016987">
    <property type="term" value="F:sigma factor activity"/>
    <property type="evidence" value="ECO:0007669"/>
    <property type="project" value="UniProtKB-KW"/>
</dbReference>
<dbReference type="Gene3D" id="1.10.1740.10">
    <property type="match status" value="1"/>
</dbReference>
<dbReference type="InterPro" id="IPR013325">
    <property type="entry name" value="RNA_pol_sigma_r2"/>
</dbReference>
<dbReference type="GO" id="GO:0003677">
    <property type="term" value="F:DNA binding"/>
    <property type="evidence" value="ECO:0007669"/>
    <property type="project" value="InterPro"/>
</dbReference>
<evidence type="ECO:0000256" key="1">
    <source>
        <dbReference type="ARBA" id="ARBA00010641"/>
    </source>
</evidence>
<dbReference type="EMBL" id="SGXA01000001">
    <property type="protein sequence ID" value="RZS74267.1"/>
    <property type="molecule type" value="Genomic_DNA"/>
</dbReference>
<dbReference type="PANTHER" id="PTHR43133:SF46">
    <property type="entry name" value="RNA POLYMERASE SIGMA-70 FACTOR ECF SUBFAMILY"/>
    <property type="match status" value="1"/>
</dbReference>
<dbReference type="SUPFAM" id="SSF88946">
    <property type="entry name" value="Sigma2 domain of RNA polymerase sigma factors"/>
    <property type="match status" value="1"/>
</dbReference>
<evidence type="ECO:0000259" key="6">
    <source>
        <dbReference type="Pfam" id="PF08281"/>
    </source>
</evidence>
<dbReference type="Gene3D" id="1.10.10.10">
    <property type="entry name" value="Winged helix-like DNA-binding domain superfamily/Winged helix DNA-binding domain"/>
    <property type="match status" value="1"/>
</dbReference>
<evidence type="ECO:0000259" key="5">
    <source>
        <dbReference type="Pfam" id="PF04542"/>
    </source>
</evidence>
<dbReference type="SUPFAM" id="SSF88659">
    <property type="entry name" value="Sigma3 and sigma4 domains of RNA polymerase sigma factors"/>
    <property type="match status" value="1"/>
</dbReference>
<keyword evidence="8" id="KW-1185">Reference proteome</keyword>
<dbReference type="AlphaFoldDB" id="A0A4Q7MYH1"/>
<dbReference type="InterPro" id="IPR007627">
    <property type="entry name" value="RNA_pol_sigma70_r2"/>
</dbReference>
<proteinExistence type="inferred from homology"/>
<dbReference type="InterPro" id="IPR014327">
    <property type="entry name" value="RNA_pol_sigma70_bacteroid"/>
</dbReference>
<dbReference type="PANTHER" id="PTHR43133">
    <property type="entry name" value="RNA POLYMERASE ECF-TYPE SIGMA FACTO"/>
    <property type="match status" value="1"/>
</dbReference>
<feature type="domain" description="RNA polymerase sigma-70 region 2" evidence="5">
    <location>
        <begin position="32"/>
        <end position="86"/>
    </location>
</feature>
<dbReference type="Proteomes" id="UP000293874">
    <property type="component" value="Unassembled WGS sequence"/>
</dbReference>
<comment type="similarity">
    <text evidence="1">Belongs to the sigma-70 factor family. ECF subfamily.</text>
</comment>
<evidence type="ECO:0000256" key="2">
    <source>
        <dbReference type="ARBA" id="ARBA00023015"/>
    </source>
</evidence>
<keyword evidence="4" id="KW-0804">Transcription</keyword>
<evidence type="ECO:0000256" key="4">
    <source>
        <dbReference type="ARBA" id="ARBA00023163"/>
    </source>
</evidence>
<evidence type="ECO:0000256" key="3">
    <source>
        <dbReference type="ARBA" id="ARBA00023082"/>
    </source>
</evidence>
<dbReference type="NCBIfam" id="TIGR02937">
    <property type="entry name" value="sigma70-ECF"/>
    <property type="match status" value="1"/>
</dbReference>
<accession>A0A4Q7MYH1</accession>
<protein>
    <submittedName>
        <fullName evidence="7">RNA polymerase sigma-70 factor (ECF subfamily)</fullName>
    </submittedName>
</protein>
<dbReference type="InterPro" id="IPR013249">
    <property type="entry name" value="RNA_pol_sigma70_r4_t2"/>
</dbReference>
<dbReference type="NCBIfam" id="TIGR02985">
    <property type="entry name" value="Sig70_bacteroi1"/>
    <property type="match status" value="1"/>
</dbReference>
<dbReference type="Pfam" id="PF04542">
    <property type="entry name" value="Sigma70_r2"/>
    <property type="match status" value="1"/>
</dbReference>
<dbReference type="InterPro" id="IPR039425">
    <property type="entry name" value="RNA_pol_sigma-70-like"/>
</dbReference>
<gene>
    <name evidence="7" type="ORF">EV199_0111</name>
</gene>
<sequence length="195" mass="22807">MPTEPSYVDKELFFRIAEGEEQAFTQFFIQWATPLTHYANKILRNDQAARDVMQEVFIKVWLYRDKLPQVEQPAAWLKKVVTNQCLLILDKNAAQDKRLAALRLAQPSQQEDPLPAIDFREIRQTLNKVIEQLPQQRRTIYRMNREEGKTTKEIADDLSLSHGYVRNALSAALDTIRQELNLRLDLPIFLLLLLF</sequence>
<feature type="domain" description="RNA polymerase sigma factor 70 region 4 type 2" evidence="6">
    <location>
        <begin position="125"/>
        <end position="173"/>
    </location>
</feature>
<evidence type="ECO:0000313" key="8">
    <source>
        <dbReference type="Proteomes" id="UP000293874"/>
    </source>
</evidence>
<dbReference type="InterPro" id="IPR013324">
    <property type="entry name" value="RNA_pol_sigma_r3/r4-like"/>
</dbReference>
<dbReference type="InterPro" id="IPR014284">
    <property type="entry name" value="RNA_pol_sigma-70_dom"/>
</dbReference>
<keyword evidence="2" id="KW-0805">Transcription regulation</keyword>